<evidence type="ECO:0000256" key="3">
    <source>
        <dbReference type="ARBA" id="ARBA00004236"/>
    </source>
</evidence>
<evidence type="ECO:0000256" key="11">
    <source>
        <dbReference type="ARBA" id="ARBA00022989"/>
    </source>
</evidence>
<dbReference type="SMART" id="SM00387">
    <property type="entry name" value="HATPase_c"/>
    <property type="match status" value="1"/>
</dbReference>
<evidence type="ECO:0000256" key="14">
    <source>
        <dbReference type="SAM" id="Phobius"/>
    </source>
</evidence>
<evidence type="ECO:0000313" key="17">
    <source>
        <dbReference type="Proteomes" id="UP001164693"/>
    </source>
</evidence>
<evidence type="ECO:0000256" key="9">
    <source>
        <dbReference type="ARBA" id="ARBA00022777"/>
    </source>
</evidence>
<dbReference type="Pfam" id="PF02518">
    <property type="entry name" value="HATPase_c"/>
    <property type="match status" value="1"/>
</dbReference>
<dbReference type="PANTHER" id="PTHR45569:SF1">
    <property type="entry name" value="SENSOR PROTEIN KDPD"/>
    <property type="match status" value="1"/>
</dbReference>
<dbReference type="InterPro" id="IPR005467">
    <property type="entry name" value="His_kinase_dom"/>
</dbReference>
<dbReference type="Gene3D" id="1.20.120.620">
    <property type="entry name" value="Backbone structure of the membrane domain of e. Coli histidine kinase receptor kdpd"/>
    <property type="match status" value="1"/>
</dbReference>
<sequence>MTWPQERRPLGGALLAAVLLAGATVALAVLRHRVSFASDVAIYLLIVVITSIAGGFAPALAAAVAGSLLLNYYFTPPLHAFTVAEGQNALALLIFLLVAVLVSRIVHTARRVQPLARADRARTALLNAASHDLRTPIASAKAAVSSLRATDVEWSADDREELLASADASLDRLTDLVTNLLDLSRLQAGVLPVLAAPVGLGDVVASALAHLPPTGTRLQLEIADDLPAVLADAGLLERVVANLLQNALRFAPPDTPVRVHGAAVDGRIELRVIDTGPGLAAWDPDTAFAAFQRAGDAPPPGAGIGLGLATVRGFAEAMAGDVRAEPTPGGGTTIVVRLPLVADVR</sequence>
<evidence type="ECO:0000256" key="5">
    <source>
        <dbReference type="ARBA" id="ARBA00022553"/>
    </source>
</evidence>
<comment type="catalytic activity">
    <reaction evidence="1">
        <text>ATP + protein L-histidine = ADP + protein N-phospho-L-histidine.</text>
        <dbReference type="EC" id="2.7.13.3"/>
    </reaction>
</comment>
<feature type="transmembrane region" description="Helical" evidence="14">
    <location>
        <begin position="12"/>
        <end position="30"/>
    </location>
</feature>
<dbReference type="Proteomes" id="UP001164693">
    <property type="component" value="Chromosome"/>
</dbReference>
<reference evidence="16" key="1">
    <citation type="submission" date="2022-05" db="EMBL/GenBank/DDBJ databases">
        <title>Jatrophihabitans sp. SB3-54 whole genome sequence.</title>
        <authorList>
            <person name="Suh M.K."/>
            <person name="Eom M.K."/>
            <person name="Kim J.S."/>
            <person name="Kim H.S."/>
            <person name="Do H.E."/>
            <person name="Shin Y.K."/>
            <person name="Lee J.-S."/>
        </authorList>
    </citation>
    <scope>NUCLEOTIDE SEQUENCE</scope>
    <source>
        <strain evidence="16">SB3-54</strain>
    </source>
</reference>
<dbReference type="Pfam" id="PF00512">
    <property type="entry name" value="HisKA"/>
    <property type="match status" value="1"/>
</dbReference>
<dbReference type="PRINTS" id="PR00344">
    <property type="entry name" value="BCTRLSENSOR"/>
</dbReference>
<name>A0ABY7JS41_9ACTN</name>
<dbReference type="Pfam" id="PF13493">
    <property type="entry name" value="DUF4118"/>
    <property type="match status" value="1"/>
</dbReference>
<evidence type="ECO:0000256" key="2">
    <source>
        <dbReference type="ARBA" id="ARBA00004141"/>
    </source>
</evidence>
<dbReference type="InterPro" id="IPR052023">
    <property type="entry name" value="Histidine_kinase_KdpD"/>
</dbReference>
<dbReference type="InterPro" id="IPR036097">
    <property type="entry name" value="HisK_dim/P_sf"/>
</dbReference>
<keyword evidence="8" id="KW-0547">Nucleotide-binding</keyword>
<dbReference type="SUPFAM" id="SSF55874">
    <property type="entry name" value="ATPase domain of HSP90 chaperone/DNA topoisomerase II/histidine kinase"/>
    <property type="match status" value="1"/>
</dbReference>
<dbReference type="Gene3D" id="3.30.565.10">
    <property type="entry name" value="Histidine kinase-like ATPase, C-terminal domain"/>
    <property type="match status" value="1"/>
</dbReference>
<keyword evidence="10" id="KW-0067">ATP-binding</keyword>
<dbReference type="InterPro" id="IPR003594">
    <property type="entry name" value="HATPase_dom"/>
</dbReference>
<accession>A0ABY7JS41</accession>
<dbReference type="EC" id="2.7.13.3" evidence="4"/>
<keyword evidence="7 14" id="KW-0812">Transmembrane</keyword>
<dbReference type="SMART" id="SM00388">
    <property type="entry name" value="HisKA"/>
    <property type="match status" value="1"/>
</dbReference>
<dbReference type="GO" id="GO:0016301">
    <property type="term" value="F:kinase activity"/>
    <property type="evidence" value="ECO:0007669"/>
    <property type="project" value="UniProtKB-KW"/>
</dbReference>
<dbReference type="SUPFAM" id="SSF47384">
    <property type="entry name" value="Homodimeric domain of signal transducing histidine kinase"/>
    <property type="match status" value="1"/>
</dbReference>
<dbReference type="Gene3D" id="1.10.287.130">
    <property type="match status" value="1"/>
</dbReference>
<keyword evidence="12" id="KW-0902">Two-component regulatory system</keyword>
<dbReference type="CDD" id="cd00082">
    <property type="entry name" value="HisKA"/>
    <property type="match status" value="1"/>
</dbReference>
<evidence type="ECO:0000256" key="1">
    <source>
        <dbReference type="ARBA" id="ARBA00000085"/>
    </source>
</evidence>
<dbReference type="EMBL" id="CP097463">
    <property type="protein sequence ID" value="WAX55376.1"/>
    <property type="molecule type" value="Genomic_DNA"/>
</dbReference>
<protein>
    <recommendedName>
        <fullName evidence="4">histidine kinase</fullName>
        <ecNumber evidence="4">2.7.13.3</ecNumber>
    </recommendedName>
</protein>
<proteinExistence type="predicted"/>
<dbReference type="CDD" id="cd00075">
    <property type="entry name" value="HATPase"/>
    <property type="match status" value="1"/>
</dbReference>
<dbReference type="RefSeq" id="WP_269441884.1">
    <property type="nucleotide sequence ID" value="NZ_CP097463.1"/>
</dbReference>
<feature type="transmembrane region" description="Helical" evidence="14">
    <location>
        <begin position="42"/>
        <end position="69"/>
    </location>
</feature>
<dbReference type="InterPro" id="IPR004358">
    <property type="entry name" value="Sig_transdc_His_kin-like_C"/>
</dbReference>
<dbReference type="InterPro" id="IPR036890">
    <property type="entry name" value="HATPase_C_sf"/>
</dbReference>
<evidence type="ECO:0000256" key="4">
    <source>
        <dbReference type="ARBA" id="ARBA00012438"/>
    </source>
</evidence>
<feature type="transmembrane region" description="Helical" evidence="14">
    <location>
        <begin position="89"/>
        <end position="107"/>
    </location>
</feature>
<keyword evidence="6" id="KW-0808">Transferase</keyword>
<feature type="domain" description="Histidine kinase" evidence="15">
    <location>
        <begin position="128"/>
        <end position="342"/>
    </location>
</feature>
<dbReference type="PROSITE" id="PS50109">
    <property type="entry name" value="HIS_KIN"/>
    <property type="match status" value="1"/>
</dbReference>
<organism evidence="16 17">
    <name type="scientific">Jatrophihabitans cynanchi</name>
    <dbReference type="NCBI Taxonomy" id="2944128"/>
    <lineage>
        <taxon>Bacteria</taxon>
        <taxon>Bacillati</taxon>
        <taxon>Actinomycetota</taxon>
        <taxon>Actinomycetes</taxon>
        <taxon>Jatrophihabitantales</taxon>
        <taxon>Jatrophihabitantaceae</taxon>
        <taxon>Jatrophihabitans</taxon>
    </lineage>
</organism>
<dbReference type="PANTHER" id="PTHR45569">
    <property type="entry name" value="SENSOR PROTEIN KDPD"/>
    <property type="match status" value="1"/>
</dbReference>
<evidence type="ECO:0000313" key="16">
    <source>
        <dbReference type="EMBL" id="WAX55376.1"/>
    </source>
</evidence>
<keyword evidence="13 14" id="KW-0472">Membrane</keyword>
<keyword evidence="11 14" id="KW-1133">Transmembrane helix</keyword>
<evidence type="ECO:0000256" key="10">
    <source>
        <dbReference type="ARBA" id="ARBA00022840"/>
    </source>
</evidence>
<keyword evidence="17" id="KW-1185">Reference proteome</keyword>
<keyword evidence="9 16" id="KW-0418">Kinase</keyword>
<evidence type="ECO:0000256" key="7">
    <source>
        <dbReference type="ARBA" id="ARBA00022692"/>
    </source>
</evidence>
<evidence type="ECO:0000256" key="6">
    <source>
        <dbReference type="ARBA" id="ARBA00022679"/>
    </source>
</evidence>
<dbReference type="InterPro" id="IPR003661">
    <property type="entry name" value="HisK_dim/P_dom"/>
</dbReference>
<evidence type="ECO:0000256" key="12">
    <source>
        <dbReference type="ARBA" id="ARBA00023012"/>
    </source>
</evidence>
<gene>
    <name evidence="16" type="ORF">M6B22_12550</name>
</gene>
<comment type="subcellular location">
    <subcellularLocation>
        <location evidence="3">Cell membrane</location>
    </subcellularLocation>
    <subcellularLocation>
        <location evidence="2">Membrane</location>
        <topology evidence="2">Multi-pass membrane protein</topology>
    </subcellularLocation>
</comment>
<dbReference type="InterPro" id="IPR025201">
    <property type="entry name" value="KdpD_TM"/>
</dbReference>
<evidence type="ECO:0000256" key="13">
    <source>
        <dbReference type="ARBA" id="ARBA00023136"/>
    </source>
</evidence>
<evidence type="ECO:0000259" key="15">
    <source>
        <dbReference type="PROSITE" id="PS50109"/>
    </source>
</evidence>
<keyword evidence="5" id="KW-0597">Phosphoprotein</keyword>
<evidence type="ECO:0000256" key="8">
    <source>
        <dbReference type="ARBA" id="ARBA00022741"/>
    </source>
</evidence>
<dbReference type="InterPro" id="IPR038318">
    <property type="entry name" value="KdpD_sf"/>
</dbReference>